<accession>A0A5E7G997</accession>
<evidence type="ECO:0000313" key="5">
    <source>
        <dbReference type="Proteomes" id="UP000385207"/>
    </source>
</evidence>
<dbReference type="AlphaFoldDB" id="A0A5E7G997"/>
<dbReference type="Proteomes" id="UP000385207">
    <property type="component" value="Unassembled WGS sequence"/>
</dbReference>
<protein>
    <recommendedName>
        <fullName evidence="3">HTH tetR-type domain-containing protein</fullName>
    </recommendedName>
</protein>
<feature type="domain" description="HTH tetR-type" evidence="3">
    <location>
        <begin position="45"/>
        <end position="105"/>
    </location>
</feature>
<dbReference type="PROSITE" id="PS50977">
    <property type="entry name" value="HTH_TETR_2"/>
    <property type="match status" value="1"/>
</dbReference>
<proteinExistence type="predicted"/>
<dbReference type="GO" id="GO:0003677">
    <property type="term" value="F:DNA binding"/>
    <property type="evidence" value="ECO:0007669"/>
    <property type="project" value="UniProtKB-UniRule"/>
</dbReference>
<organism evidence="4 5">
    <name type="scientific">Pseudomonas fluorescens</name>
    <dbReference type="NCBI Taxonomy" id="294"/>
    <lineage>
        <taxon>Bacteria</taxon>
        <taxon>Pseudomonadati</taxon>
        <taxon>Pseudomonadota</taxon>
        <taxon>Gammaproteobacteria</taxon>
        <taxon>Pseudomonadales</taxon>
        <taxon>Pseudomonadaceae</taxon>
        <taxon>Pseudomonas</taxon>
    </lineage>
</organism>
<reference evidence="4 5" key="1">
    <citation type="submission" date="2019-09" db="EMBL/GenBank/DDBJ databases">
        <authorList>
            <person name="Chandra G."/>
            <person name="Truman W A."/>
        </authorList>
    </citation>
    <scope>NUCLEOTIDE SEQUENCE [LARGE SCALE GENOMIC DNA]</scope>
    <source>
        <strain evidence="4">PS862</strain>
    </source>
</reference>
<evidence type="ECO:0000256" key="2">
    <source>
        <dbReference type="PROSITE-ProRule" id="PRU00335"/>
    </source>
</evidence>
<dbReference type="EMBL" id="CABVII010000001">
    <property type="protein sequence ID" value="VVO47422.1"/>
    <property type="molecule type" value="Genomic_DNA"/>
</dbReference>
<dbReference type="Pfam" id="PF00440">
    <property type="entry name" value="TetR_N"/>
    <property type="match status" value="1"/>
</dbReference>
<dbReference type="SUPFAM" id="SSF46689">
    <property type="entry name" value="Homeodomain-like"/>
    <property type="match status" value="1"/>
</dbReference>
<sequence>MYGRVHAVYATDPGVYSGEEFQIKGATRMSQTGRAKTKAQDAGWRGSVDGWLDAAYDALKESGVDAVRVMPLAKRLNLSRTSFYWFYEDREQLLAALLARWRDKNTGGMVSQCESYAESISEAILNVFECWVNPELFDSQFEFAVRSWALQSDEVTAEIASADEARMHALAAMFRRFGYDAEGADVRARTIYLTQIGYISMKTSEDIVIRFRRIPQYVSVFTGKVPKRRELDRFYGKFGYAEKEPGVFVPLVETFEESTADGE</sequence>
<evidence type="ECO:0000256" key="1">
    <source>
        <dbReference type="ARBA" id="ARBA00023125"/>
    </source>
</evidence>
<dbReference type="InterPro" id="IPR009057">
    <property type="entry name" value="Homeodomain-like_sf"/>
</dbReference>
<evidence type="ECO:0000313" key="4">
    <source>
        <dbReference type="EMBL" id="VVO47422.1"/>
    </source>
</evidence>
<feature type="DNA-binding region" description="H-T-H motif" evidence="2">
    <location>
        <begin position="68"/>
        <end position="87"/>
    </location>
</feature>
<dbReference type="InterPro" id="IPR001647">
    <property type="entry name" value="HTH_TetR"/>
</dbReference>
<keyword evidence="1 2" id="KW-0238">DNA-binding</keyword>
<evidence type="ECO:0000259" key="3">
    <source>
        <dbReference type="PROSITE" id="PS50977"/>
    </source>
</evidence>
<dbReference type="Gene3D" id="1.10.357.10">
    <property type="entry name" value="Tetracycline Repressor, domain 2"/>
    <property type="match status" value="1"/>
</dbReference>
<gene>
    <name evidence="4" type="ORF">PS862_00127</name>
</gene>
<name>A0A5E7G997_PSEFL</name>